<dbReference type="SUPFAM" id="SSF141868">
    <property type="entry name" value="EAL domain-like"/>
    <property type="match status" value="1"/>
</dbReference>
<organism evidence="1 2">
    <name type="scientific">Cellvibrio mixtus</name>
    <dbReference type="NCBI Taxonomy" id="39650"/>
    <lineage>
        <taxon>Bacteria</taxon>
        <taxon>Pseudomonadati</taxon>
        <taxon>Pseudomonadota</taxon>
        <taxon>Gammaproteobacteria</taxon>
        <taxon>Cellvibrionales</taxon>
        <taxon>Cellvibrionaceae</taxon>
        <taxon>Cellvibrio</taxon>
    </lineage>
</organism>
<dbReference type="Proteomes" id="UP000216101">
    <property type="component" value="Unassembled WGS sequence"/>
</dbReference>
<accession>A0A266Q8D0</accession>
<keyword evidence="2" id="KW-1185">Reference proteome</keyword>
<dbReference type="Gene3D" id="3.20.20.450">
    <property type="entry name" value="EAL domain"/>
    <property type="match status" value="1"/>
</dbReference>
<sequence>MDKLLQVDSRNMPLTELMHYFNDQLQTQARTKSLPKTGFFKADNQYWGRFGNLILGSRFQGIKSFESEALIGYNSELLVRSSTGNALNIDSIFNSLDSTDQIVHLDRLVRTLHSINYLQQHDGRKDLLSLQVQPRHIISVDSDHGKTFEKILSDCGLGPERVLLHTRLLDENSLPHFFRALSSYRLRDYKIGIHLRDEKDIALLLKLGISPDVILVSHPEVSQQLVAHPLPLSLTASKRILIVNAPVIAADTAIHNQSRAQADAYLLNSNTESLSTAIDNTFPDVYLQGGDVTDQSKATAS</sequence>
<protein>
    <recommendedName>
        <fullName evidence="3">EAL domain-containing protein</fullName>
    </recommendedName>
</protein>
<proteinExistence type="predicted"/>
<gene>
    <name evidence="1" type="ORF">CBP51_00770</name>
</gene>
<name>A0A266Q8D0_9GAMM</name>
<comment type="caution">
    <text evidence="1">The sequence shown here is derived from an EMBL/GenBank/DDBJ whole genome shotgun (WGS) entry which is preliminary data.</text>
</comment>
<evidence type="ECO:0008006" key="3">
    <source>
        <dbReference type="Google" id="ProtNLM"/>
    </source>
</evidence>
<reference evidence="2" key="1">
    <citation type="submission" date="2017-05" db="EMBL/GenBank/DDBJ databases">
        <authorList>
            <person name="Barney B.M."/>
        </authorList>
    </citation>
    <scope>NUCLEOTIDE SEQUENCE [LARGE SCALE GENOMIC DNA]</scope>
    <source>
        <strain evidence="2">PSBB022</strain>
    </source>
</reference>
<dbReference type="InterPro" id="IPR035919">
    <property type="entry name" value="EAL_sf"/>
</dbReference>
<evidence type="ECO:0000313" key="1">
    <source>
        <dbReference type="EMBL" id="OZY85619.1"/>
    </source>
</evidence>
<evidence type="ECO:0000313" key="2">
    <source>
        <dbReference type="Proteomes" id="UP000216101"/>
    </source>
</evidence>
<dbReference type="AlphaFoldDB" id="A0A266Q8D0"/>
<dbReference type="RefSeq" id="WP_094983487.1">
    <property type="nucleotide sequence ID" value="NZ_NHNI01000001.1"/>
</dbReference>
<dbReference type="EMBL" id="NHNI01000001">
    <property type="protein sequence ID" value="OZY85619.1"/>
    <property type="molecule type" value="Genomic_DNA"/>
</dbReference>